<dbReference type="FunCoup" id="A0A165DP32">
    <property type="interactions" value="784"/>
</dbReference>
<feature type="region of interest" description="Disordered" evidence="11">
    <location>
        <begin position="1"/>
        <end position="79"/>
    </location>
</feature>
<evidence type="ECO:0000256" key="4">
    <source>
        <dbReference type="ARBA" id="ARBA00022737"/>
    </source>
</evidence>
<accession>A0A165DP32</accession>
<dbReference type="Gene3D" id="1.25.40.690">
    <property type="match status" value="1"/>
</dbReference>
<dbReference type="GO" id="GO:0006606">
    <property type="term" value="P:protein import into nucleus"/>
    <property type="evidence" value="ECO:0007669"/>
    <property type="project" value="TreeGrafter"/>
</dbReference>
<comment type="similarity">
    <text evidence="2">Belongs to the nucleoporin GLFG family.</text>
</comment>
<evidence type="ECO:0000256" key="8">
    <source>
        <dbReference type="ARBA" id="ARBA00023010"/>
    </source>
</evidence>
<feature type="compositionally biased region" description="Low complexity" evidence="11">
    <location>
        <begin position="47"/>
        <end position="65"/>
    </location>
</feature>
<dbReference type="GO" id="GO:0008139">
    <property type="term" value="F:nuclear localization sequence binding"/>
    <property type="evidence" value="ECO:0007669"/>
    <property type="project" value="TreeGrafter"/>
</dbReference>
<dbReference type="GO" id="GO:0034398">
    <property type="term" value="P:telomere tethering at nuclear periphery"/>
    <property type="evidence" value="ECO:0007669"/>
    <property type="project" value="TreeGrafter"/>
</dbReference>
<keyword evidence="9" id="KW-0906">Nuclear pore complex</keyword>
<evidence type="ECO:0000313" key="14">
    <source>
        <dbReference type="Proteomes" id="UP000077266"/>
    </source>
</evidence>
<sequence>MFGTNAGSGWGQPQQQPQQQQQQQPGAFGQPAQQGGFGAFGGGGAFGQPQQQPTTTFGASTSTGTGAFGGFGQQPKPAGFGATTGAFGAAPAAGGFGATTFGAPAATGAFGAPQPAAGGGLFGSSQPAQGGGAFGSGSALFGAPKPAAGGFGTSNALVPAVQNGTQSPAYEATQERDTTGAQSVVLHYQSISCMPAYKNQSFEELRVQDYAAGRKTAQSFGQPAFGPQPTQPAAGGLFGSTPGAGAFGQAAPANPTPAFGAGTFGQQQQPPAFGATTGGAFGQTPGATGAFGQQAAGTFGQPAQPTGGLFGSTATTGAFGQPPAQQTGAFGAFGANNNNQPKPAGAFGGFGATTTPATGAFGAGAFGQQTQQQQPATGAFGQSTQQTGAFGAFGANNNNQPKPGGLFGSTTTTPAFGQQAQGQDNKPAGGLFGTGFGQTQQPATGAFGQSTQQPQQQATGLFGQPAAGGTTGGLFGSTAQQPAQQGAFGSGGGLFGPKPATPGGTTGGLFGSAPAAGQNPLMPTQQAGGGLFGSTTQQAQQPAAGAFGTSSLFNTKPATAGFGSTPGLFSSMSQPAAPQPTTSLFGQSSSAPLGAMGSIFGSSALGAQQQQQNLVASIDQPVNHALPVFSLLPPGPRAIPASTSVIGAPSPKKPSYLADLPTRSPVPRLGTGAYTPPGANKLRGFASTNSGGALSSSVSTMTLHSSPSRQLSASPFSSSTSIGTLARHPTLSSSLSTMGPEAFATSSSSLSLSGGRRSVKKLVLDKKPGSPAPGDSPVKASASKVTFNPIASARERERERERTSAAGFSEPTPEPEPEPIPPPRRTTTPTPATTLGSAASEPKQSDLADGYWIRPSLAALARATKPVDGLTIGRNGVGSVTFLVPVDLKECPPVAEIPGKVVVLTPKECTVYPDEDSKPNEGSGLNVPARIALEGCWAIDKANRQPIKQDNHPKQVAHLRKLREMPETKFISFDIKSGTWTFTVEHFSKYGLGDDDDESTDGEDARDMDVETSPLKNKTVKHPPPPPASAEKDTSAEGNSKFAARAVPWNMRAGVEAEKVYTMQASLFRVPEARAAAVAETTTTPRRSLFATQPPVSASNSRLAVEELQPSRSNLALKASASNPFASSSSLKALPASQSSRIKFNVPVNIKATGVGSEESVFDAGLSMGRSFRVSFGPGGRLVGAGRLAKPSESTIREPGVKSIVTIRQVPLASADEASLPQNLQKVVRLQFKHSTVHLDDDDIPFASPKPNLRFRHFAALYEPDAKSNDALLWRLLVALFDEIPLRMPQGTENSIRERVHAICRRQALSNWLEAAVASVVDADVQAGSVAQRIFALLSGNQVARAVRAAYDGGNVHLATLIAQHGSDAQLSEDIAAQVDLWREQRAAAQMDPHILRVYALLAGVLDVLPGVRSTDPLESCADVAVTGALDWRRAFGLRLWYGAGATTQNAGLALEEYEAFFQSTKTALPMRAGERDAAYELIRAALRPDVPLDVALVPKTFGGNALDYRMTWHIYVVLSKVLRQRDFADRQPQPGDEEEDAAGHSPTADLITSAYALQLESAGLYPEAVFVLLHLEAANGRVLAVKDLLSRNYTRLTDEHLRELDQLNIPEAWLQESKAALLVSQGNIFDAFQAFIAADQQQRAYELAVDKLVPDAVLREDLELLRTLFSQFNPEAIDGWGMKGKLFIDYIEVMEATPSHEITQAAQQLLAAIPAATTDLEDSGNGKINARWAACRARMISNLLEVTGRFGMRYADRGEIALVDDSSRAKHVSSLAFDSFISVLG</sequence>
<dbReference type="GO" id="GO:0017056">
    <property type="term" value="F:structural constituent of nuclear pore"/>
    <property type="evidence" value="ECO:0007669"/>
    <property type="project" value="InterPro"/>
</dbReference>
<dbReference type="InterPro" id="IPR025574">
    <property type="entry name" value="Nucleoporin_FG_rpt"/>
</dbReference>
<feature type="compositionally biased region" description="Basic and acidic residues" evidence="11">
    <location>
        <begin position="793"/>
        <end position="803"/>
    </location>
</feature>
<dbReference type="Gene3D" id="1.10.10.2360">
    <property type="match status" value="1"/>
</dbReference>
<dbReference type="SUPFAM" id="SSF82215">
    <property type="entry name" value="C-terminal autoproteolytic domain of nucleoporin nup98"/>
    <property type="match status" value="1"/>
</dbReference>
<dbReference type="Pfam" id="PF12110">
    <property type="entry name" value="Nup96"/>
    <property type="match status" value="1"/>
</dbReference>
<keyword evidence="3" id="KW-0813">Transport</keyword>
<keyword evidence="10" id="KW-0539">Nucleus</keyword>
<feature type="compositionally biased region" description="Low complexity" evidence="11">
    <location>
        <begin position="746"/>
        <end position="756"/>
    </location>
</feature>
<dbReference type="Pfam" id="PF13634">
    <property type="entry name" value="Nucleoporin_FG"/>
    <property type="match status" value="5"/>
</dbReference>
<evidence type="ECO:0000256" key="1">
    <source>
        <dbReference type="ARBA" id="ARBA00004567"/>
    </source>
</evidence>
<feature type="region of interest" description="Disordered" evidence="11">
    <location>
        <begin position="654"/>
        <end position="847"/>
    </location>
</feature>
<feature type="compositionally biased region" description="Low complexity" evidence="11">
    <location>
        <begin position="11"/>
        <end position="34"/>
    </location>
</feature>
<keyword evidence="8" id="KW-0811">Translocation</keyword>
<dbReference type="GO" id="GO:0003723">
    <property type="term" value="F:RNA binding"/>
    <property type="evidence" value="ECO:0007669"/>
    <property type="project" value="TreeGrafter"/>
</dbReference>
<dbReference type="FunFam" id="3.30.1610.10:FF:000003">
    <property type="entry name" value="Nucleoporin SONB, putative"/>
    <property type="match status" value="1"/>
</dbReference>
<dbReference type="PANTHER" id="PTHR23198:SF6">
    <property type="entry name" value="NUCLEAR PORE COMPLEX PROTEIN NUP98-NUP96"/>
    <property type="match status" value="1"/>
</dbReference>
<keyword evidence="4" id="KW-0677">Repeat</keyword>
<feature type="compositionally biased region" description="Gly residues" evidence="11">
    <location>
        <begin position="1"/>
        <end position="10"/>
    </location>
</feature>
<dbReference type="Gene3D" id="3.30.1610.10">
    <property type="entry name" value="Peptidase S59, nucleoporin"/>
    <property type="match status" value="1"/>
</dbReference>
<feature type="region of interest" description="Disordered" evidence="11">
    <location>
        <begin position="284"/>
        <end position="326"/>
    </location>
</feature>
<evidence type="ECO:0000259" key="12">
    <source>
        <dbReference type="PROSITE" id="PS51434"/>
    </source>
</evidence>
<name>A0A165DP32_EXIGL</name>
<keyword evidence="14" id="KW-1185">Reference proteome</keyword>
<dbReference type="Proteomes" id="UP000077266">
    <property type="component" value="Unassembled WGS sequence"/>
</dbReference>
<keyword evidence="6" id="KW-0509">mRNA transport</keyword>
<protein>
    <recommendedName>
        <fullName evidence="12">Peptidase S59 domain-containing protein</fullName>
    </recommendedName>
</protein>
<feature type="region of interest" description="Disordered" evidence="11">
    <location>
        <begin position="565"/>
        <end position="588"/>
    </location>
</feature>
<evidence type="ECO:0000256" key="5">
    <source>
        <dbReference type="ARBA" id="ARBA00022813"/>
    </source>
</evidence>
<keyword evidence="7" id="KW-0653">Protein transport</keyword>
<dbReference type="PANTHER" id="PTHR23198">
    <property type="entry name" value="NUCLEOPORIN"/>
    <property type="match status" value="1"/>
</dbReference>
<dbReference type="STRING" id="1314781.A0A165DP32"/>
<comment type="subcellular location">
    <subcellularLocation>
        <location evidence="1">Nucleus</location>
        <location evidence="1">Nuclear pore complex</location>
    </subcellularLocation>
</comment>
<proteinExistence type="inferred from homology"/>
<dbReference type="InterPro" id="IPR036903">
    <property type="entry name" value="Nup98_auto-Pept-S59_dom_sf"/>
</dbReference>
<feature type="compositionally biased region" description="Pro residues" evidence="11">
    <location>
        <begin position="812"/>
        <end position="824"/>
    </location>
</feature>
<dbReference type="Pfam" id="PF21240">
    <property type="entry name" value="Nup98_GLEBS"/>
    <property type="match status" value="1"/>
</dbReference>
<dbReference type="GO" id="GO:0051028">
    <property type="term" value="P:mRNA transport"/>
    <property type="evidence" value="ECO:0007669"/>
    <property type="project" value="UniProtKB-KW"/>
</dbReference>
<feature type="compositionally biased region" description="Polar residues" evidence="11">
    <location>
        <begin position="567"/>
        <end position="588"/>
    </location>
</feature>
<evidence type="ECO:0000256" key="7">
    <source>
        <dbReference type="ARBA" id="ARBA00022927"/>
    </source>
</evidence>
<dbReference type="GO" id="GO:0000973">
    <property type="term" value="P:post-transcriptional tethering of RNA polymerase II gene DNA at nuclear periphery"/>
    <property type="evidence" value="ECO:0007669"/>
    <property type="project" value="TreeGrafter"/>
</dbReference>
<feature type="domain" description="Peptidase S59" evidence="12">
    <location>
        <begin position="848"/>
        <end position="987"/>
    </location>
</feature>
<feature type="compositionally biased region" description="Low complexity" evidence="11">
    <location>
        <begin position="284"/>
        <end position="305"/>
    </location>
</feature>
<dbReference type="GO" id="GO:0044614">
    <property type="term" value="C:nuclear pore cytoplasmic filaments"/>
    <property type="evidence" value="ECO:0007669"/>
    <property type="project" value="TreeGrafter"/>
</dbReference>
<evidence type="ECO:0000256" key="11">
    <source>
        <dbReference type="SAM" id="MobiDB-lite"/>
    </source>
</evidence>
<dbReference type="InterPro" id="IPR007230">
    <property type="entry name" value="Nup98_auto-Pept-S59_dom"/>
</dbReference>
<dbReference type="Pfam" id="PF04096">
    <property type="entry name" value="Nucleoporin2"/>
    <property type="match status" value="1"/>
</dbReference>
<dbReference type="InterPro" id="IPR037665">
    <property type="entry name" value="Nucleoporin_S59-like"/>
</dbReference>
<evidence type="ECO:0000256" key="6">
    <source>
        <dbReference type="ARBA" id="ARBA00022816"/>
    </source>
</evidence>
<dbReference type="EMBL" id="KV426202">
    <property type="protein sequence ID" value="KZV85023.1"/>
    <property type="molecule type" value="Genomic_DNA"/>
</dbReference>
<feature type="compositionally biased region" description="Polar residues" evidence="11">
    <location>
        <begin position="709"/>
        <end position="723"/>
    </location>
</feature>
<feature type="compositionally biased region" description="Low complexity" evidence="11">
    <location>
        <begin position="694"/>
        <end position="708"/>
    </location>
</feature>
<keyword evidence="5" id="KW-0068">Autocatalytic cleavage</keyword>
<organism evidence="13 14">
    <name type="scientific">Exidia glandulosa HHB12029</name>
    <dbReference type="NCBI Taxonomy" id="1314781"/>
    <lineage>
        <taxon>Eukaryota</taxon>
        <taxon>Fungi</taxon>
        <taxon>Dikarya</taxon>
        <taxon>Basidiomycota</taxon>
        <taxon>Agaricomycotina</taxon>
        <taxon>Agaricomycetes</taxon>
        <taxon>Auriculariales</taxon>
        <taxon>Exidiaceae</taxon>
        <taxon>Exidia</taxon>
    </lineage>
</organism>
<evidence type="ECO:0000256" key="3">
    <source>
        <dbReference type="ARBA" id="ARBA00022448"/>
    </source>
</evidence>
<dbReference type="FunFam" id="1.10.10.2360:FF:000001">
    <property type="entry name" value="Nuclear pore complex protein Nup98-Nup96"/>
    <property type="match status" value="1"/>
</dbReference>
<dbReference type="OrthoDB" id="3797628at2759"/>
<feature type="compositionally biased region" description="Gly residues" evidence="11">
    <location>
        <begin position="35"/>
        <end position="46"/>
    </location>
</feature>
<feature type="compositionally biased region" description="Acidic residues" evidence="11">
    <location>
        <begin position="993"/>
        <end position="1002"/>
    </location>
</feature>
<feature type="region of interest" description="Disordered" evidence="11">
    <location>
        <begin position="479"/>
        <end position="504"/>
    </location>
</feature>
<evidence type="ECO:0000256" key="9">
    <source>
        <dbReference type="ARBA" id="ARBA00023132"/>
    </source>
</evidence>
<reference evidence="13 14" key="1">
    <citation type="journal article" date="2016" name="Mol. Biol. Evol.">
        <title>Comparative Genomics of Early-Diverging Mushroom-Forming Fungi Provides Insights into the Origins of Lignocellulose Decay Capabilities.</title>
        <authorList>
            <person name="Nagy L.G."/>
            <person name="Riley R."/>
            <person name="Tritt A."/>
            <person name="Adam C."/>
            <person name="Daum C."/>
            <person name="Floudas D."/>
            <person name="Sun H."/>
            <person name="Yadav J.S."/>
            <person name="Pangilinan J."/>
            <person name="Larsson K.H."/>
            <person name="Matsuura K."/>
            <person name="Barry K."/>
            <person name="Labutti K."/>
            <person name="Kuo R."/>
            <person name="Ohm R.A."/>
            <person name="Bhattacharya S.S."/>
            <person name="Shirouzu T."/>
            <person name="Yoshinaga Y."/>
            <person name="Martin F.M."/>
            <person name="Grigoriev I.V."/>
            <person name="Hibbett D.S."/>
        </authorList>
    </citation>
    <scope>NUCLEOTIDE SEQUENCE [LARGE SCALE GENOMIC DNA]</scope>
    <source>
        <strain evidence="13 14">HHB12029</strain>
    </source>
</reference>
<feature type="region of interest" description="Disordered" evidence="11">
    <location>
        <begin position="991"/>
        <end position="1039"/>
    </location>
</feature>
<feature type="compositionally biased region" description="Low complexity" evidence="11">
    <location>
        <begin position="825"/>
        <end position="834"/>
    </location>
</feature>
<feature type="compositionally biased region" description="Polar residues" evidence="11">
    <location>
        <begin position="312"/>
        <end position="326"/>
    </location>
</feature>
<dbReference type="InParanoid" id="A0A165DP32"/>
<dbReference type="InterPro" id="IPR021967">
    <property type="entry name" value="Nup98_C"/>
</dbReference>
<evidence type="ECO:0000256" key="10">
    <source>
        <dbReference type="ARBA" id="ARBA00023242"/>
    </source>
</evidence>
<gene>
    <name evidence="13" type="ORF">EXIGLDRAFT_753514</name>
</gene>
<evidence type="ECO:0000313" key="13">
    <source>
        <dbReference type="EMBL" id="KZV85023.1"/>
    </source>
</evidence>
<dbReference type="PROSITE" id="PS51434">
    <property type="entry name" value="NUP_C"/>
    <property type="match status" value="1"/>
</dbReference>
<evidence type="ECO:0000256" key="2">
    <source>
        <dbReference type="ARBA" id="ARBA00008926"/>
    </source>
</evidence>
<dbReference type="GO" id="GO:0006405">
    <property type="term" value="P:RNA export from nucleus"/>
    <property type="evidence" value="ECO:0007669"/>
    <property type="project" value="TreeGrafter"/>
</dbReference>